<keyword evidence="2" id="KW-0503">Monooxygenase</keyword>
<dbReference type="STRING" id="1385510.GCA_000425205_00248"/>
<dbReference type="eggNOG" id="COG2329">
    <property type="taxonomic scope" value="Bacteria"/>
</dbReference>
<sequence length="96" mass="11058">MVKEVAIFTVLDGKHEEFEKAVGEAGHLLETSEGYISHSLNRGIEHENQYLLLVEWDSKEAHIKNFVETEKYNEWRGKIGHLIDGEATKVAHYKHV</sequence>
<dbReference type="OrthoDB" id="9798157at2"/>
<reference evidence="2 3" key="1">
    <citation type="submission" date="2013-08" db="EMBL/GenBank/DDBJ databases">
        <authorList>
            <person name="Huang J."/>
            <person name="Wang G."/>
        </authorList>
    </citation>
    <scope>NUCLEOTIDE SEQUENCE [LARGE SCALE GENOMIC DNA]</scope>
    <source>
        <strain evidence="2 3">JSM 076056</strain>
    </source>
</reference>
<accession>A0A0A5GRF4</accession>
<dbReference type="SUPFAM" id="SSF54909">
    <property type="entry name" value="Dimeric alpha+beta barrel"/>
    <property type="match status" value="1"/>
</dbReference>
<gene>
    <name evidence="2" type="ORF">N781_01150</name>
</gene>
<protein>
    <submittedName>
        <fullName evidence="2">Antibiotic biosynthesis monooxygenase</fullName>
    </submittedName>
</protein>
<dbReference type="Gene3D" id="3.30.70.100">
    <property type="match status" value="1"/>
</dbReference>
<evidence type="ECO:0000313" key="3">
    <source>
        <dbReference type="Proteomes" id="UP000030528"/>
    </source>
</evidence>
<dbReference type="InterPro" id="IPR011008">
    <property type="entry name" value="Dimeric_a/b-barrel"/>
</dbReference>
<dbReference type="Proteomes" id="UP000030528">
    <property type="component" value="Unassembled WGS sequence"/>
</dbReference>
<feature type="domain" description="ABM" evidence="1">
    <location>
        <begin position="2"/>
        <end position="91"/>
    </location>
</feature>
<organism evidence="2 3">
    <name type="scientific">Pontibacillus halophilus JSM 076056 = DSM 19796</name>
    <dbReference type="NCBI Taxonomy" id="1385510"/>
    <lineage>
        <taxon>Bacteria</taxon>
        <taxon>Bacillati</taxon>
        <taxon>Bacillota</taxon>
        <taxon>Bacilli</taxon>
        <taxon>Bacillales</taxon>
        <taxon>Bacillaceae</taxon>
        <taxon>Pontibacillus</taxon>
    </lineage>
</organism>
<dbReference type="RefSeq" id="WP_026799068.1">
    <property type="nucleotide sequence ID" value="NZ_AULI01000001.1"/>
</dbReference>
<dbReference type="InterPro" id="IPR007138">
    <property type="entry name" value="ABM_dom"/>
</dbReference>
<keyword evidence="3" id="KW-1185">Reference proteome</keyword>
<dbReference type="AlphaFoldDB" id="A0A0A5GRF4"/>
<keyword evidence="2" id="KW-0560">Oxidoreductase</keyword>
<comment type="caution">
    <text evidence="2">The sequence shown here is derived from an EMBL/GenBank/DDBJ whole genome shotgun (WGS) entry which is preliminary data.</text>
</comment>
<dbReference type="Pfam" id="PF03992">
    <property type="entry name" value="ABM"/>
    <property type="match status" value="1"/>
</dbReference>
<dbReference type="GO" id="GO:0004497">
    <property type="term" value="F:monooxygenase activity"/>
    <property type="evidence" value="ECO:0007669"/>
    <property type="project" value="UniProtKB-KW"/>
</dbReference>
<dbReference type="PROSITE" id="PS51725">
    <property type="entry name" value="ABM"/>
    <property type="match status" value="1"/>
</dbReference>
<proteinExistence type="predicted"/>
<evidence type="ECO:0000313" key="2">
    <source>
        <dbReference type="EMBL" id="KGX93833.1"/>
    </source>
</evidence>
<evidence type="ECO:0000259" key="1">
    <source>
        <dbReference type="PROSITE" id="PS51725"/>
    </source>
</evidence>
<dbReference type="EMBL" id="AVPE01000001">
    <property type="protein sequence ID" value="KGX93833.1"/>
    <property type="molecule type" value="Genomic_DNA"/>
</dbReference>
<name>A0A0A5GRF4_9BACI</name>